<dbReference type="OMA" id="ISRMANP"/>
<dbReference type="GO" id="GO:0008615">
    <property type="term" value="P:pyridoxine biosynthetic process"/>
    <property type="evidence" value="ECO:0007669"/>
    <property type="project" value="TreeGrafter"/>
</dbReference>
<dbReference type="InterPro" id="IPR001852">
    <property type="entry name" value="PdxS/SNZ"/>
</dbReference>
<dbReference type="AlphaFoldDB" id="A0A7N0RIU1"/>
<dbReference type="PANTHER" id="PTHR31829">
    <property type="entry name" value="PYRIDOXAL 5'-PHOSPHATE SYNTHASE SUBUNIT SNZ1-RELATED"/>
    <property type="match status" value="1"/>
</dbReference>
<evidence type="ECO:0000256" key="2">
    <source>
        <dbReference type="ARBA" id="ARBA00022898"/>
    </source>
</evidence>
<dbReference type="Gene3D" id="3.20.20.70">
    <property type="entry name" value="Aldolase class I"/>
    <property type="match status" value="2"/>
</dbReference>
<dbReference type="InterPro" id="IPR013785">
    <property type="entry name" value="Aldolase_TIM"/>
</dbReference>
<evidence type="ECO:0000259" key="4">
    <source>
        <dbReference type="Pfam" id="PF01680"/>
    </source>
</evidence>
<feature type="domain" description="PdxS/SNZ N-terminal" evidence="4">
    <location>
        <begin position="137"/>
        <end position="178"/>
    </location>
</feature>
<keyword evidence="2" id="KW-0663">Pyridoxal phosphate</keyword>
<name>A0A7N0RIU1_KALFE</name>
<reference evidence="5" key="1">
    <citation type="submission" date="2021-01" db="UniProtKB">
        <authorList>
            <consortium name="EnsemblPlants"/>
        </authorList>
    </citation>
    <scope>IDENTIFICATION</scope>
</reference>
<dbReference type="InterPro" id="IPR011060">
    <property type="entry name" value="RibuloseP-bd_barrel"/>
</dbReference>
<dbReference type="SUPFAM" id="SSF51366">
    <property type="entry name" value="Ribulose-phoshate binding barrel"/>
    <property type="match status" value="1"/>
</dbReference>
<dbReference type="PROSITE" id="PS51129">
    <property type="entry name" value="PDXS_SNZ_2"/>
    <property type="match status" value="1"/>
</dbReference>
<dbReference type="EnsemblPlants" id="Kaladp0011s0483.1.v1.1">
    <property type="protein sequence ID" value="Kaladp0011s0483.1.v1.1"/>
    <property type="gene ID" value="Kaladp0011s0483.v1.1"/>
</dbReference>
<dbReference type="Gramene" id="Kaladp0011s0483.1.v1.1">
    <property type="protein sequence ID" value="Kaladp0011s0483.1.v1.1"/>
    <property type="gene ID" value="Kaladp0011s0483.v1.1"/>
</dbReference>
<comment type="similarity">
    <text evidence="1 3">Belongs to the PdxS/SNZ family.</text>
</comment>
<organism evidence="5 6">
    <name type="scientific">Kalanchoe fedtschenkoi</name>
    <name type="common">Lavender scallops</name>
    <name type="synonym">South American air plant</name>
    <dbReference type="NCBI Taxonomy" id="63787"/>
    <lineage>
        <taxon>Eukaryota</taxon>
        <taxon>Viridiplantae</taxon>
        <taxon>Streptophyta</taxon>
        <taxon>Embryophyta</taxon>
        <taxon>Tracheophyta</taxon>
        <taxon>Spermatophyta</taxon>
        <taxon>Magnoliopsida</taxon>
        <taxon>eudicotyledons</taxon>
        <taxon>Gunneridae</taxon>
        <taxon>Pentapetalae</taxon>
        <taxon>Saxifragales</taxon>
        <taxon>Crassulaceae</taxon>
        <taxon>Kalanchoe</taxon>
    </lineage>
</organism>
<evidence type="ECO:0000313" key="6">
    <source>
        <dbReference type="Proteomes" id="UP000594263"/>
    </source>
</evidence>
<proteinExistence type="inferred from homology"/>
<protein>
    <recommendedName>
        <fullName evidence="4">PdxS/SNZ N-terminal domain-containing protein</fullName>
    </recommendedName>
</protein>
<dbReference type="GO" id="GO:0042823">
    <property type="term" value="P:pyridoxal phosphate biosynthetic process"/>
    <property type="evidence" value="ECO:0007669"/>
    <property type="project" value="InterPro"/>
</dbReference>
<feature type="domain" description="PdxS/SNZ N-terminal" evidence="4">
    <location>
        <begin position="23"/>
        <end position="135"/>
    </location>
</feature>
<accession>A0A7N0RIU1</accession>
<dbReference type="GO" id="GO:0006520">
    <property type="term" value="P:amino acid metabolic process"/>
    <property type="evidence" value="ECO:0007669"/>
    <property type="project" value="TreeGrafter"/>
</dbReference>
<dbReference type="Pfam" id="PF01680">
    <property type="entry name" value="SOR_SNZ"/>
    <property type="match status" value="2"/>
</dbReference>
<evidence type="ECO:0000256" key="3">
    <source>
        <dbReference type="PROSITE-ProRule" id="PRU00481"/>
    </source>
</evidence>
<dbReference type="GO" id="GO:0016843">
    <property type="term" value="F:amine-lyase activity"/>
    <property type="evidence" value="ECO:0007669"/>
    <property type="project" value="TreeGrafter"/>
</dbReference>
<dbReference type="PANTHER" id="PTHR31829:SF2">
    <property type="entry name" value="PYRIDOXAL 5'-PHOSPHATE SYNTHASE-LIKE SUBUNIT PDX1.2"/>
    <property type="match status" value="1"/>
</dbReference>
<sequence length="202" mass="21507">MAEEDSSEVTISNAITDSKKNSFSIKISLAQMLRGGVVVVTSSPDQAKIAEAAGACCVSVADLAGRQTGGISRMANPAVSVAIPIMSRSRVGHFVEAMILESIDVDYIDESEELAVADEEHFINKHNFRVPFVCGYVRKLANMDEDEVFAFAEKINAPYDIVARTKQMGRLPVVQFAAGGIVTPADAAMMMQLGCDGGVCGI</sequence>
<evidence type="ECO:0000313" key="5">
    <source>
        <dbReference type="EnsemblPlants" id="Kaladp0011s0483.1.v1.1"/>
    </source>
</evidence>
<dbReference type="Proteomes" id="UP000594263">
    <property type="component" value="Unplaced"/>
</dbReference>
<evidence type="ECO:0000256" key="1">
    <source>
        <dbReference type="ARBA" id="ARBA00007281"/>
    </source>
</evidence>
<keyword evidence="6" id="KW-1185">Reference proteome</keyword>
<dbReference type="InterPro" id="IPR033755">
    <property type="entry name" value="PdxS/SNZ_N"/>
</dbReference>